<dbReference type="Gene3D" id="2.50.20.10">
    <property type="entry name" value="Lipoprotein localisation LolA/LolB/LppX"/>
    <property type="match status" value="1"/>
</dbReference>
<dbReference type="RefSeq" id="WP_260748644.1">
    <property type="nucleotide sequence ID" value="NZ_CP092109.1"/>
</dbReference>
<dbReference type="PANTHER" id="PTHR35869:SF1">
    <property type="entry name" value="OUTER-MEMBRANE LIPOPROTEIN CARRIER PROTEIN"/>
    <property type="match status" value="1"/>
</dbReference>
<keyword evidence="3" id="KW-0449">Lipoprotein</keyword>
<dbReference type="InterPro" id="IPR004564">
    <property type="entry name" value="OM_lipoprot_carrier_LolA-like"/>
</dbReference>
<dbReference type="Proteomes" id="UP001060414">
    <property type="component" value="Chromosome"/>
</dbReference>
<gene>
    <name evidence="3" type="ORF">L9S41_02530</name>
</gene>
<dbReference type="SUPFAM" id="SSF89392">
    <property type="entry name" value="Prokaryotic lipoproteins and lipoprotein localization factors"/>
    <property type="match status" value="1"/>
</dbReference>
<reference evidence="3" key="1">
    <citation type="journal article" date="2022" name="Environ. Microbiol.">
        <title>Geoalkalibacter halelectricus SAP #1 sp. nov. possessing extracellular electron transfer and mineral#reducing capabilities from a haloalkaline environment.</title>
        <authorList>
            <person name="Yadav S."/>
            <person name="Singh R."/>
            <person name="Sundharam S.S."/>
            <person name="Chaudhary S."/>
            <person name="Krishnamurthi S."/>
            <person name="Patil S.A."/>
        </authorList>
    </citation>
    <scope>NUCLEOTIDE SEQUENCE</scope>
    <source>
        <strain evidence="3">SAP-1</strain>
    </source>
</reference>
<organism evidence="3 4">
    <name type="scientific">Geoalkalibacter halelectricus</name>
    <dbReference type="NCBI Taxonomy" id="2847045"/>
    <lineage>
        <taxon>Bacteria</taxon>
        <taxon>Pseudomonadati</taxon>
        <taxon>Thermodesulfobacteriota</taxon>
        <taxon>Desulfuromonadia</taxon>
        <taxon>Desulfuromonadales</taxon>
        <taxon>Geoalkalibacteraceae</taxon>
        <taxon>Geoalkalibacter</taxon>
    </lineage>
</organism>
<sequence>MRKLSFFVFLCLLWPLSVGAAPRQVEVGLADVIQALESPFQPGRPDAGIVDFEAEFFQESRILALDRAQRGRGQVWFKFDRALGDRVPQAKFRWEYRQPTEQEIVSDGRTLWVYLPENNQVIESDIEFALREQPDNPVTFLTGLGNLSRDFSIRWAAPNRDPAGNYILELQPRRTSQLIARLLIVVDQNAVLAFDSDLRPALRGAQNAVFPILSTTVTDPNGNSTIIEFSSMRVNRGLPDSLFQFIRPADVEVVRPSGLPGF</sequence>
<feature type="signal peptide" evidence="2">
    <location>
        <begin position="1"/>
        <end position="20"/>
    </location>
</feature>
<evidence type="ECO:0000313" key="4">
    <source>
        <dbReference type="Proteomes" id="UP001060414"/>
    </source>
</evidence>
<dbReference type="InterPro" id="IPR029046">
    <property type="entry name" value="LolA/LolB/LppX"/>
</dbReference>
<keyword evidence="1 2" id="KW-0732">Signal</keyword>
<evidence type="ECO:0000313" key="3">
    <source>
        <dbReference type="EMBL" id="UWZ80287.1"/>
    </source>
</evidence>
<accession>A0ABY5ZQR4</accession>
<proteinExistence type="predicted"/>
<dbReference type="Pfam" id="PF03548">
    <property type="entry name" value="LolA"/>
    <property type="match status" value="1"/>
</dbReference>
<dbReference type="PANTHER" id="PTHR35869">
    <property type="entry name" value="OUTER-MEMBRANE LIPOPROTEIN CARRIER PROTEIN"/>
    <property type="match status" value="1"/>
</dbReference>
<feature type="chain" id="PRO_5046879968" evidence="2">
    <location>
        <begin position="21"/>
        <end position="262"/>
    </location>
</feature>
<keyword evidence="4" id="KW-1185">Reference proteome</keyword>
<dbReference type="EMBL" id="CP092109">
    <property type="protein sequence ID" value="UWZ80287.1"/>
    <property type="molecule type" value="Genomic_DNA"/>
</dbReference>
<evidence type="ECO:0000256" key="2">
    <source>
        <dbReference type="SAM" id="SignalP"/>
    </source>
</evidence>
<protein>
    <submittedName>
        <fullName evidence="3">Outer membrane lipoprotein carrier protein LolA</fullName>
    </submittedName>
</protein>
<dbReference type="CDD" id="cd16325">
    <property type="entry name" value="LolA"/>
    <property type="match status" value="1"/>
</dbReference>
<evidence type="ECO:0000256" key="1">
    <source>
        <dbReference type="ARBA" id="ARBA00022729"/>
    </source>
</evidence>
<name>A0ABY5ZQR4_9BACT</name>